<dbReference type="InterPro" id="IPR006224">
    <property type="entry name" value="PsdUridine_synth_RluA-like_CS"/>
</dbReference>
<dbReference type="GO" id="GO:0160141">
    <property type="term" value="F:23S rRNA pseudouridine(955/2504/2580) synthase activity"/>
    <property type="evidence" value="ECO:0007669"/>
    <property type="project" value="UniProtKB-EC"/>
</dbReference>
<evidence type="ECO:0000256" key="7">
    <source>
        <dbReference type="ARBA" id="ARBA00022884"/>
    </source>
</evidence>
<dbReference type="RefSeq" id="WP_152810492.1">
    <property type="nucleotide sequence ID" value="NZ_WHNW01000007.1"/>
</dbReference>
<evidence type="ECO:0000256" key="4">
    <source>
        <dbReference type="ARBA" id="ARBA00012785"/>
    </source>
</evidence>
<sequence>MPTHRHHAPKTSASVKKRSNTKKSSKQPPTKNPARKRPAAVKAGGNPRAENQTRRNPKSTPKVAQKTTAKTTPKATQKTTSKTRTAKISTAKVTAPARAISPKTDEDTRQSFGVRHLVISASDDGQRVDNYLRKILPNVPKSRRYQMLRKGEVRLNKKRISADDRLTAGDVLRLPPTTIDEKAKHHIPRALIDKIQQSVLFNNGTYLVINKPAGFAVHAGTKTEFGVIDMVRAAYPDTPWELCHRLDKPTSGCLVFASNRDALRHFQMLSQSDGMTKSYLALVKGRWEVNHLIVDSPIEKIDTVDALETFTGDEKTAVSIFTTLETYKSTSLMQVVIKTGRTHQIRIHAARQEHPVAMDDKYGNFRWNRTLEKYGISRLFLHAHVIQFRSEDETIHVSAPLPEDLQRYIDQQR</sequence>
<dbReference type="SUPFAM" id="SSF55174">
    <property type="entry name" value="Alpha-L RNA-binding motif"/>
    <property type="match status" value="1"/>
</dbReference>
<dbReference type="SUPFAM" id="SSF55120">
    <property type="entry name" value="Pseudouridine synthase"/>
    <property type="match status" value="1"/>
</dbReference>
<comment type="catalytic activity">
    <reaction evidence="1">
        <text>uridine(955/2504/2580) in 23S rRNA = pseudouridine(955/2504/2580) in 23S rRNA</text>
        <dbReference type="Rhea" id="RHEA:42528"/>
        <dbReference type="Rhea" id="RHEA-COMP:10099"/>
        <dbReference type="Rhea" id="RHEA-COMP:10100"/>
        <dbReference type="ChEBI" id="CHEBI:65314"/>
        <dbReference type="ChEBI" id="CHEBI:65315"/>
        <dbReference type="EC" id="5.4.99.24"/>
    </reaction>
</comment>
<dbReference type="Gene3D" id="3.30.2350.10">
    <property type="entry name" value="Pseudouridine synthase"/>
    <property type="match status" value="1"/>
</dbReference>
<evidence type="ECO:0000256" key="8">
    <source>
        <dbReference type="ARBA" id="ARBA00023235"/>
    </source>
</evidence>
<dbReference type="InterPro" id="IPR036986">
    <property type="entry name" value="S4_RNA-bd_sf"/>
</dbReference>
<feature type="domain" description="RNA-binding S4" evidence="15">
    <location>
        <begin position="126"/>
        <end position="188"/>
    </location>
</feature>
<evidence type="ECO:0000256" key="12">
    <source>
        <dbReference type="PIRSR" id="PIRSR606225-1"/>
    </source>
</evidence>
<dbReference type="PANTHER" id="PTHR21600:SF92">
    <property type="entry name" value="RIBOSOMAL LARGE SUBUNIT PSEUDOURIDINE SYNTHASE C"/>
    <property type="match status" value="1"/>
</dbReference>
<feature type="compositionally biased region" description="Basic residues" evidence="14">
    <location>
        <begin position="1"/>
        <end position="25"/>
    </location>
</feature>
<proteinExistence type="inferred from homology"/>
<evidence type="ECO:0000313" key="16">
    <source>
        <dbReference type="EMBL" id="MPV86503.1"/>
    </source>
</evidence>
<evidence type="ECO:0000256" key="6">
    <source>
        <dbReference type="ARBA" id="ARBA00022552"/>
    </source>
</evidence>
<feature type="region of interest" description="Disordered" evidence="14">
    <location>
        <begin position="1"/>
        <end position="108"/>
    </location>
</feature>
<feature type="compositionally biased region" description="Low complexity" evidence="14">
    <location>
        <begin position="60"/>
        <end position="83"/>
    </location>
</feature>
<dbReference type="EMBL" id="WHNW01000007">
    <property type="protein sequence ID" value="MPV86503.1"/>
    <property type="molecule type" value="Genomic_DNA"/>
</dbReference>
<evidence type="ECO:0000256" key="9">
    <source>
        <dbReference type="ARBA" id="ARBA00030705"/>
    </source>
</evidence>
<reference evidence="16 17" key="1">
    <citation type="submission" date="2019-10" db="EMBL/GenBank/DDBJ databases">
        <title>Cardiobacteriales fam. a chemoheterotrophic member of the order Cardiobacteriales, and proposal of Cardiobacteriales fam. nov.</title>
        <authorList>
            <person name="Wang C."/>
        </authorList>
    </citation>
    <scope>NUCLEOTIDE SEQUENCE [LARGE SCALE GENOMIC DNA]</scope>
    <source>
        <strain evidence="16 17">ML27</strain>
    </source>
</reference>
<dbReference type="PANTHER" id="PTHR21600">
    <property type="entry name" value="MITOCHONDRIAL RNA PSEUDOURIDINE SYNTHASE"/>
    <property type="match status" value="1"/>
</dbReference>
<dbReference type="InterPro" id="IPR020103">
    <property type="entry name" value="PsdUridine_synth_cat_dom_sf"/>
</dbReference>
<dbReference type="PROSITE" id="PS01129">
    <property type="entry name" value="PSI_RLU"/>
    <property type="match status" value="1"/>
</dbReference>
<dbReference type="Gene3D" id="3.10.290.10">
    <property type="entry name" value="RNA-binding S4 domain"/>
    <property type="match status" value="1"/>
</dbReference>
<evidence type="ECO:0000256" key="14">
    <source>
        <dbReference type="SAM" id="MobiDB-lite"/>
    </source>
</evidence>
<dbReference type="InterPro" id="IPR006225">
    <property type="entry name" value="PsdUridine_synth_RluC/D"/>
</dbReference>
<dbReference type="Proteomes" id="UP000471298">
    <property type="component" value="Unassembled WGS sequence"/>
</dbReference>
<dbReference type="InParanoid" id="A0A6N7EX42"/>
<evidence type="ECO:0000256" key="1">
    <source>
        <dbReference type="ARBA" id="ARBA00000381"/>
    </source>
</evidence>
<dbReference type="GO" id="GO:0003723">
    <property type="term" value="F:RNA binding"/>
    <property type="evidence" value="ECO:0007669"/>
    <property type="project" value="UniProtKB-KW"/>
</dbReference>
<organism evidence="16 17">
    <name type="scientific">Ostreibacterium oceani</name>
    <dbReference type="NCBI Taxonomy" id="2654998"/>
    <lineage>
        <taxon>Bacteria</taxon>
        <taxon>Pseudomonadati</taxon>
        <taxon>Pseudomonadota</taxon>
        <taxon>Gammaproteobacteria</taxon>
        <taxon>Cardiobacteriales</taxon>
        <taxon>Ostreibacteriaceae</taxon>
        <taxon>Ostreibacterium</taxon>
    </lineage>
</organism>
<dbReference type="InterPro" id="IPR006145">
    <property type="entry name" value="PsdUridine_synth_RsuA/RluA"/>
</dbReference>
<dbReference type="GO" id="GO:0000455">
    <property type="term" value="P:enzyme-directed rRNA pseudouridine synthesis"/>
    <property type="evidence" value="ECO:0007669"/>
    <property type="project" value="UniProtKB-ARBA"/>
</dbReference>
<dbReference type="Pfam" id="PF00849">
    <property type="entry name" value="PseudoU_synth_2"/>
    <property type="match status" value="1"/>
</dbReference>
<dbReference type="InterPro" id="IPR050188">
    <property type="entry name" value="RluA_PseudoU_synthase"/>
</dbReference>
<keyword evidence="17" id="KW-1185">Reference proteome</keyword>
<evidence type="ECO:0000313" key="17">
    <source>
        <dbReference type="Proteomes" id="UP000471298"/>
    </source>
</evidence>
<evidence type="ECO:0000256" key="10">
    <source>
        <dbReference type="ARBA" id="ARBA00031975"/>
    </source>
</evidence>
<name>A0A6N7EX42_9GAMM</name>
<evidence type="ECO:0000256" key="3">
    <source>
        <dbReference type="ARBA" id="ARBA00010876"/>
    </source>
</evidence>
<dbReference type="FunCoup" id="A0A6N7EX42">
    <property type="interactions" value="401"/>
</dbReference>
<keyword evidence="6" id="KW-0698">rRNA processing</keyword>
<evidence type="ECO:0000256" key="5">
    <source>
        <dbReference type="ARBA" id="ARBA00017128"/>
    </source>
</evidence>
<dbReference type="CDD" id="cd02869">
    <property type="entry name" value="PseudoU_synth_RluA_like"/>
    <property type="match status" value="1"/>
</dbReference>
<comment type="caution">
    <text evidence="16">The sequence shown here is derived from an EMBL/GenBank/DDBJ whole genome shotgun (WGS) entry which is preliminary data.</text>
</comment>
<dbReference type="Pfam" id="PF01479">
    <property type="entry name" value="S4"/>
    <property type="match status" value="1"/>
</dbReference>
<keyword evidence="7 13" id="KW-0694">RNA-binding</keyword>
<evidence type="ECO:0000256" key="11">
    <source>
        <dbReference type="ARBA" id="ARBA00033053"/>
    </source>
</evidence>
<dbReference type="EC" id="5.4.99.24" evidence="4"/>
<accession>A0A6N7EX42</accession>
<keyword evidence="8" id="KW-0413">Isomerase</keyword>
<dbReference type="PROSITE" id="PS50889">
    <property type="entry name" value="S4"/>
    <property type="match status" value="1"/>
</dbReference>
<feature type="active site" evidence="12">
    <location>
        <position position="247"/>
    </location>
</feature>
<dbReference type="InterPro" id="IPR002942">
    <property type="entry name" value="S4_RNA-bd"/>
</dbReference>
<evidence type="ECO:0000256" key="2">
    <source>
        <dbReference type="ARBA" id="ARBA00002876"/>
    </source>
</evidence>
<comment type="function">
    <text evidence="2">Responsible for synthesis of pseudouridine from uracil at positions 955, 2504 and 2580 in 23S ribosomal RNA.</text>
</comment>
<protein>
    <recommendedName>
        <fullName evidence="5">Ribosomal large subunit pseudouridine synthase C</fullName>
        <ecNumber evidence="4">5.4.99.24</ecNumber>
    </recommendedName>
    <alternativeName>
        <fullName evidence="9">23S rRNA pseudouridine(955/2504/2580) synthase</fullName>
    </alternativeName>
    <alternativeName>
        <fullName evidence="10">rRNA pseudouridylate synthase C</fullName>
    </alternativeName>
    <alternativeName>
        <fullName evidence="11">rRNA-uridine isomerase C</fullName>
    </alternativeName>
</protein>
<evidence type="ECO:0000259" key="15">
    <source>
        <dbReference type="SMART" id="SM00363"/>
    </source>
</evidence>
<gene>
    <name evidence="16" type="ORF">GCU85_07130</name>
</gene>
<dbReference type="NCBIfam" id="TIGR00005">
    <property type="entry name" value="rluA_subfam"/>
    <property type="match status" value="1"/>
</dbReference>
<evidence type="ECO:0000256" key="13">
    <source>
        <dbReference type="PROSITE-ProRule" id="PRU00182"/>
    </source>
</evidence>
<comment type="similarity">
    <text evidence="3">Belongs to the pseudouridine synthase RluA family.</text>
</comment>
<dbReference type="AlphaFoldDB" id="A0A6N7EX42"/>
<dbReference type="SMART" id="SM00363">
    <property type="entry name" value="S4"/>
    <property type="match status" value="1"/>
</dbReference>